<keyword evidence="6" id="KW-0732">Signal</keyword>
<dbReference type="PANTHER" id="PTHR33830:SF38">
    <property type="entry name" value="DEFENSIN-LIKE PROTEIN 153-RELATED"/>
    <property type="match status" value="1"/>
</dbReference>
<protein>
    <recommendedName>
        <fullName evidence="7">Knottins-like domain-containing protein</fullName>
    </recommendedName>
</protein>
<dbReference type="Proteomes" id="UP000824890">
    <property type="component" value="Unassembled WGS sequence"/>
</dbReference>
<keyword evidence="2" id="KW-0929">Antimicrobial</keyword>
<dbReference type="InterPro" id="IPR003614">
    <property type="entry name" value="Knottins"/>
</dbReference>
<dbReference type="EMBL" id="JAGKQM010000005">
    <property type="protein sequence ID" value="KAH0925658.1"/>
    <property type="molecule type" value="Genomic_DNA"/>
</dbReference>
<feature type="chain" id="PRO_5047047224" description="Knottins-like domain-containing protein" evidence="6">
    <location>
        <begin position="27"/>
        <end position="143"/>
    </location>
</feature>
<evidence type="ECO:0000256" key="5">
    <source>
        <dbReference type="ARBA" id="ARBA00023157"/>
    </source>
</evidence>
<feature type="domain" description="Knottins-like" evidence="7">
    <location>
        <begin position="33"/>
        <end position="81"/>
    </location>
</feature>
<evidence type="ECO:0000256" key="2">
    <source>
        <dbReference type="ARBA" id="ARBA00022529"/>
    </source>
</evidence>
<dbReference type="InterPro" id="IPR010851">
    <property type="entry name" value="DEFL"/>
</dbReference>
<proteinExistence type="inferred from homology"/>
<evidence type="ECO:0000256" key="3">
    <source>
        <dbReference type="ARBA" id="ARBA00022577"/>
    </source>
</evidence>
<reference evidence="8 9" key="1">
    <citation type="submission" date="2021-05" db="EMBL/GenBank/DDBJ databases">
        <title>Genome Assembly of Synthetic Allotetraploid Brassica napus Reveals Homoeologous Exchanges between Subgenomes.</title>
        <authorList>
            <person name="Davis J.T."/>
        </authorList>
    </citation>
    <scope>NUCLEOTIDE SEQUENCE [LARGE SCALE GENOMIC DNA]</scope>
    <source>
        <strain evidence="9">cv. Da-Ae</strain>
        <tissue evidence="8">Seedling</tissue>
    </source>
</reference>
<evidence type="ECO:0000256" key="6">
    <source>
        <dbReference type="SAM" id="SignalP"/>
    </source>
</evidence>
<name>A0ABQ8DA69_BRANA</name>
<comment type="caution">
    <text evidence="8">The sequence shown here is derived from an EMBL/GenBank/DDBJ whole genome shotgun (WGS) entry which is preliminary data.</text>
</comment>
<dbReference type="SMART" id="SM00505">
    <property type="entry name" value="Knot1"/>
    <property type="match status" value="2"/>
</dbReference>
<feature type="domain" description="Knottins-like" evidence="7">
    <location>
        <begin position="94"/>
        <end position="142"/>
    </location>
</feature>
<comment type="similarity">
    <text evidence="1">Belongs to the DEFL family.</text>
</comment>
<feature type="signal peptide" evidence="6">
    <location>
        <begin position="1"/>
        <end position="26"/>
    </location>
</feature>
<accession>A0ABQ8DA69</accession>
<evidence type="ECO:0000259" key="7">
    <source>
        <dbReference type="SMART" id="SM00505"/>
    </source>
</evidence>
<evidence type="ECO:0000256" key="1">
    <source>
        <dbReference type="ARBA" id="ARBA00006722"/>
    </source>
</evidence>
<keyword evidence="9" id="KW-1185">Reference proteome</keyword>
<gene>
    <name evidence="8" type="ORF">HID58_017914</name>
</gene>
<evidence type="ECO:0000313" key="9">
    <source>
        <dbReference type="Proteomes" id="UP000824890"/>
    </source>
</evidence>
<sequence length="143" mass="15952">MKIYYRSSLIGFVMLTILLLGVVANAQKGVRKQCVEQYPDPNGKCVIDQCKAQCAKNRKGGLARCIDTGKGHMQCRCDYHLVANAQKGGLVRKQCVEQYPDPNGKCVIDQCKAQCAKNRKGGLARCIDTGKGHMQCRCDYHYY</sequence>
<keyword evidence="3" id="KW-0295">Fungicide</keyword>
<keyword evidence="4" id="KW-0611">Plant defense</keyword>
<evidence type="ECO:0000313" key="8">
    <source>
        <dbReference type="EMBL" id="KAH0925658.1"/>
    </source>
</evidence>
<dbReference type="Pfam" id="PF07333">
    <property type="entry name" value="SLR1-BP"/>
    <property type="match status" value="2"/>
</dbReference>
<dbReference type="PANTHER" id="PTHR33830">
    <property type="entry name" value="DEFENSIN-LIKE PROTEIN 184-RELATED"/>
    <property type="match status" value="1"/>
</dbReference>
<keyword evidence="5" id="KW-1015">Disulfide bond</keyword>
<organism evidence="8 9">
    <name type="scientific">Brassica napus</name>
    <name type="common">Rape</name>
    <dbReference type="NCBI Taxonomy" id="3708"/>
    <lineage>
        <taxon>Eukaryota</taxon>
        <taxon>Viridiplantae</taxon>
        <taxon>Streptophyta</taxon>
        <taxon>Embryophyta</taxon>
        <taxon>Tracheophyta</taxon>
        <taxon>Spermatophyta</taxon>
        <taxon>Magnoliopsida</taxon>
        <taxon>eudicotyledons</taxon>
        <taxon>Gunneridae</taxon>
        <taxon>Pentapetalae</taxon>
        <taxon>rosids</taxon>
        <taxon>malvids</taxon>
        <taxon>Brassicales</taxon>
        <taxon>Brassicaceae</taxon>
        <taxon>Brassiceae</taxon>
        <taxon>Brassica</taxon>
    </lineage>
</organism>
<evidence type="ECO:0000256" key="4">
    <source>
        <dbReference type="ARBA" id="ARBA00022821"/>
    </source>
</evidence>